<name>A0A9N8HTZ9_9STRA</name>
<keyword evidence="2" id="KW-1185">Reference proteome</keyword>
<organism evidence="1 2">
    <name type="scientific">Seminavis robusta</name>
    <dbReference type="NCBI Taxonomy" id="568900"/>
    <lineage>
        <taxon>Eukaryota</taxon>
        <taxon>Sar</taxon>
        <taxon>Stramenopiles</taxon>
        <taxon>Ochrophyta</taxon>
        <taxon>Bacillariophyta</taxon>
        <taxon>Bacillariophyceae</taxon>
        <taxon>Bacillariophycidae</taxon>
        <taxon>Naviculales</taxon>
        <taxon>Naviculaceae</taxon>
        <taxon>Seminavis</taxon>
    </lineage>
</organism>
<sequence length="126" mass="14228">MFAIVLRGPMGVPVHESSREREIEGRNWGDLYCNMWLTMGILKGLGSNKTRERCPPLHRIASLFLDNGILVASMEEDAWIALLAQSMAACTELASLASFTERYFLRSTDPWLLLCRVPKWDLNQGA</sequence>
<dbReference type="EMBL" id="CAICTM010001576">
    <property type="protein sequence ID" value="CAB9524740.1"/>
    <property type="molecule type" value="Genomic_DNA"/>
</dbReference>
<accession>A0A9N8HTZ9</accession>
<gene>
    <name evidence="1" type="ORF">SEMRO_1578_G283641.1</name>
</gene>
<dbReference type="Proteomes" id="UP001153069">
    <property type="component" value="Unassembled WGS sequence"/>
</dbReference>
<reference evidence="1" key="1">
    <citation type="submission" date="2020-06" db="EMBL/GenBank/DDBJ databases">
        <authorList>
            <consortium name="Plant Systems Biology data submission"/>
        </authorList>
    </citation>
    <scope>NUCLEOTIDE SEQUENCE</scope>
    <source>
        <strain evidence="1">D6</strain>
    </source>
</reference>
<evidence type="ECO:0000313" key="2">
    <source>
        <dbReference type="Proteomes" id="UP001153069"/>
    </source>
</evidence>
<evidence type="ECO:0000313" key="1">
    <source>
        <dbReference type="EMBL" id="CAB9524740.1"/>
    </source>
</evidence>
<proteinExistence type="predicted"/>
<dbReference type="AlphaFoldDB" id="A0A9N8HTZ9"/>
<protein>
    <submittedName>
        <fullName evidence="1">Uncharacterized protein</fullName>
    </submittedName>
</protein>
<comment type="caution">
    <text evidence="1">The sequence shown here is derived from an EMBL/GenBank/DDBJ whole genome shotgun (WGS) entry which is preliminary data.</text>
</comment>